<proteinExistence type="predicted"/>
<dbReference type="EMBL" id="GBRH01271196">
    <property type="protein sequence ID" value="JAD26699.1"/>
    <property type="molecule type" value="Transcribed_RNA"/>
</dbReference>
<sequence>MFLRKLLSLVDCLLMVYHRVMSGLRKFSSA</sequence>
<reference evidence="1" key="1">
    <citation type="submission" date="2014-09" db="EMBL/GenBank/DDBJ databases">
        <authorList>
            <person name="Magalhaes I.L.F."/>
            <person name="Oliveira U."/>
            <person name="Santos F.R."/>
            <person name="Vidigal T.H.D.A."/>
            <person name="Brescovit A.D."/>
            <person name="Santos A.J."/>
        </authorList>
    </citation>
    <scope>NUCLEOTIDE SEQUENCE</scope>
    <source>
        <tissue evidence="1">Shoot tissue taken approximately 20 cm above the soil surface</tissue>
    </source>
</reference>
<name>A0A0A8YJF3_ARUDO</name>
<accession>A0A0A8YJF3</accession>
<evidence type="ECO:0000313" key="1">
    <source>
        <dbReference type="EMBL" id="JAD26699.1"/>
    </source>
</evidence>
<protein>
    <submittedName>
        <fullName evidence="1">Uncharacterized protein</fullName>
    </submittedName>
</protein>
<organism evidence="1">
    <name type="scientific">Arundo donax</name>
    <name type="common">Giant reed</name>
    <name type="synonym">Donax arundinaceus</name>
    <dbReference type="NCBI Taxonomy" id="35708"/>
    <lineage>
        <taxon>Eukaryota</taxon>
        <taxon>Viridiplantae</taxon>
        <taxon>Streptophyta</taxon>
        <taxon>Embryophyta</taxon>
        <taxon>Tracheophyta</taxon>
        <taxon>Spermatophyta</taxon>
        <taxon>Magnoliopsida</taxon>
        <taxon>Liliopsida</taxon>
        <taxon>Poales</taxon>
        <taxon>Poaceae</taxon>
        <taxon>PACMAD clade</taxon>
        <taxon>Arundinoideae</taxon>
        <taxon>Arundineae</taxon>
        <taxon>Arundo</taxon>
    </lineage>
</organism>
<dbReference type="AlphaFoldDB" id="A0A0A8YJF3"/>
<reference evidence="1" key="2">
    <citation type="journal article" date="2015" name="Data Brief">
        <title>Shoot transcriptome of the giant reed, Arundo donax.</title>
        <authorList>
            <person name="Barrero R.A."/>
            <person name="Guerrero F.D."/>
            <person name="Moolhuijzen P."/>
            <person name="Goolsby J.A."/>
            <person name="Tidwell J."/>
            <person name="Bellgard S.E."/>
            <person name="Bellgard M.I."/>
        </authorList>
    </citation>
    <scope>NUCLEOTIDE SEQUENCE</scope>
    <source>
        <tissue evidence="1">Shoot tissue taken approximately 20 cm above the soil surface</tissue>
    </source>
</reference>